<feature type="compositionally biased region" description="Pro residues" evidence="2">
    <location>
        <begin position="168"/>
        <end position="182"/>
    </location>
</feature>
<evidence type="ECO:0000313" key="5">
    <source>
        <dbReference type="Proteomes" id="UP000694521"/>
    </source>
</evidence>
<sequence>YGETVCSPLGCVLTHWKDIVGTGGTESKKTLIKYCDQWWPLYKLEDGAKWPLNGMIDYNTLLQLMLFLRREGKWDEVSYADMFFTLQNHPEWQRDCGMIPPQDPMVLALERDNSEDRKGKLKRCCSACSIGQQCTKAEKVHQPLEQDLVDLFKPPPKPQEQDTDSEEPPTPPGSPVPPPPNSPVSSRTRKKSASAVLQAPLREAVGPEGGTMLIKVPFSTTDLGEWKRVAKDYRNDSVSVTKHFQFIIKQHNPDWKDIQLLLDYMTETEKQLILKAARSLAEDYYKIIGEDVKEYFPLQDLKWNPNRTAEMDRLQAYQEWVSKGMEKAIPKAINWSALYAVKQGPAESPSEFLDRLRDIMGIQQLVSLFLGQSTGDIKCKLQKLCQTESRNLEINREEEYRQGQKKLIAVIKEEGRRRSGQKQSRLGKDQCAKCKRFGHWKNECPEQRRNKKGSRRPKVCGGIKPNDINKP</sequence>
<keyword evidence="1" id="KW-0479">Metal-binding</keyword>
<keyword evidence="5" id="KW-1185">Reference proteome</keyword>
<evidence type="ECO:0000256" key="2">
    <source>
        <dbReference type="SAM" id="MobiDB-lite"/>
    </source>
</evidence>
<dbReference type="PROSITE" id="PS50158">
    <property type="entry name" value="ZF_CCHC"/>
    <property type="match status" value="1"/>
</dbReference>
<dbReference type="SUPFAM" id="SSF47836">
    <property type="entry name" value="Retroviral matrix proteins"/>
    <property type="match status" value="1"/>
</dbReference>
<protein>
    <recommendedName>
        <fullName evidence="3">CCHC-type domain-containing protein</fullName>
    </recommendedName>
</protein>
<dbReference type="Ensembl" id="ENSACDT00005027921.1">
    <property type="protein sequence ID" value="ENSACDP00005023349.1"/>
    <property type="gene ID" value="ENSACDG00005016938.1"/>
</dbReference>
<organism evidence="4 5">
    <name type="scientific">Anser cygnoides</name>
    <name type="common">Swan goose</name>
    <dbReference type="NCBI Taxonomy" id="8845"/>
    <lineage>
        <taxon>Eukaryota</taxon>
        <taxon>Metazoa</taxon>
        <taxon>Chordata</taxon>
        <taxon>Craniata</taxon>
        <taxon>Vertebrata</taxon>
        <taxon>Euteleostomi</taxon>
        <taxon>Archelosauria</taxon>
        <taxon>Archosauria</taxon>
        <taxon>Dinosauria</taxon>
        <taxon>Saurischia</taxon>
        <taxon>Theropoda</taxon>
        <taxon>Coelurosauria</taxon>
        <taxon>Aves</taxon>
        <taxon>Neognathae</taxon>
        <taxon>Galloanserae</taxon>
        <taxon>Anseriformes</taxon>
        <taxon>Anatidae</taxon>
        <taxon>Anserinae</taxon>
        <taxon>Anser</taxon>
    </lineage>
</organism>
<dbReference type="InterPro" id="IPR036875">
    <property type="entry name" value="Znf_CCHC_sf"/>
</dbReference>
<reference evidence="4" key="2">
    <citation type="submission" date="2025-09" db="UniProtKB">
        <authorList>
            <consortium name="Ensembl"/>
        </authorList>
    </citation>
    <scope>IDENTIFICATION</scope>
</reference>
<keyword evidence="1" id="KW-0862">Zinc</keyword>
<evidence type="ECO:0000259" key="3">
    <source>
        <dbReference type="PROSITE" id="PS50158"/>
    </source>
</evidence>
<dbReference type="SMART" id="SM00343">
    <property type="entry name" value="ZnF_C2HC"/>
    <property type="match status" value="1"/>
</dbReference>
<dbReference type="InterPro" id="IPR001878">
    <property type="entry name" value="Znf_CCHC"/>
</dbReference>
<dbReference type="Proteomes" id="UP000694521">
    <property type="component" value="Unplaced"/>
</dbReference>
<evidence type="ECO:0000313" key="4">
    <source>
        <dbReference type="Ensembl" id="ENSACDP00005023349.1"/>
    </source>
</evidence>
<dbReference type="InterPro" id="IPR050462">
    <property type="entry name" value="Retroviral_Gag-Pol_poly"/>
</dbReference>
<dbReference type="GO" id="GO:0003676">
    <property type="term" value="F:nucleic acid binding"/>
    <property type="evidence" value="ECO:0007669"/>
    <property type="project" value="InterPro"/>
</dbReference>
<dbReference type="SUPFAM" id="SSF47943">
    <property type="entry name" value="Retrovirus capsid protein, N-terminal core domain"/>
    <property type="match status" value="1"/>
</dbReference>
<feature type="region of interest" description="Disordered" evidence="2">
    <location>
        <begin position="150"/>
        <end position="202"/>
    </location>
</feature>
<accession>A0A8B9ERN9</accession>
<dbReference type="PANTHER" id="PTHR33166">
    <property type="entry name" value="GAG_P30 DOMAIN-CONTAINING PROTEIN"/>
    <property type="match status" value="1"/>
</dbReference>
<name>A0A8B9ERN9_ANSCY</name>
<dbReference type="InterPro" id="IPR003036">
    <property type="entry name" value="Gag_P30"/>
</dbReference>
<feature type="domain" description="CCHC-type" evidence="3">
    <location>
        <begin position="431"/>
        <end position="446"/>
    </location>
</feature>
<dbReference type="SUPFAM" id="SSF57756">
    <property type="entry name" value="Retrovirus zinc finger-like domains"/>
    <property type="match status" value="1"/>
</dbReference>
<feature type="region of interest" description="Disordered" evidence="2">
    <location>
        <begin position="445"/>
        <end position="471"/>
    </location>
</feature>
<dbReference type="GO" id="GO:0008270">
    <property type="term" value="F:zinc ion binding"/>
    <property type="evidence" value="ECO:0007669"/>
    <property type="project" value="UniProtKB-KW"/>
</dbReference>
<dbReference type="Gene3D" id="1.10.150.180">
    <property type="entry name" value="Gamma-retroviral matrix domain"/>
    <property type="match status" value="1"/>
</dbReference>
<dbReference type="InterPro" id="IPR036946">
    <property type="entry name" value="G_retro_matrix_sf"/>
</dbReference>
<dbReference type="Gene3D" id="4.10.60.10">
    <property type="entry name" value="Zinc finger, CCHC-type"/>
    <property type="match status" value="1"/>
</dbReference>
<dbReference type="AlphaFoldDB" id="A0A8B9ERN9"/>
<evidence type="ECO:0000256" key="1">
    <source>
        <dbReference type="PROSITE-ProRule" id="PRU00047"/>
    </source>
</evidence>
<dbReference type="GO" id="GO:0019068">
    <property type="term" value="P:virion assembly"/>
    <property type="evidence" value="ECO:0007669"/>
    <property type="project" value="InterPro"/>
</dbReference>
<keyword evidence="1" id="KW-0863">Zinc-finger</keyword>
<dbReference type="InterPro" id="IPR008919">
    <property type="entry name" value="Retrov_capsid_N"/>
</dbReference>
<feature type="compositionally biased region" description="Basic residues" evidence="2">
    <location>
        <begin position="449"/>
        <end position="458"/>
    </location>
</feature>
<dbReference type="Gene3D" id="1.10.375.10">
    <property type="entry name" value="Human Immunodeficiency Virus Type 1 Capsid Protein"/>
    <property type="match status" value="1"/>
</dbReference>
<reference evidence="4" key="1">
    <citation type="submission" date="2025-08" db="UniProtKB">
        <authorList>
            <consortium name="Ensembl"/>
        </authorList>
    </citation>
    <scope>IDENTIFICATION</scope>
</reference>
<dbReference type="InterPro" id="IPR010999">
    <property type="entry name" value="Retrovr_matrix"/>
</dbReference>
<proteinExistence type="predicted"/>
<dbReference type="Pfam" id="PF02093">
    <property type="entry name" value="Gag_p30"/>
    <property type="match status" value="1"/>
</dbReference>